<dbReference type="NCBIfam" id="NF005447">
    <property type="entry name" value="PRK07036.1"/>
    <property type="match status" value="1"/>
</dbReference>
<dbReference type="PANTHER" id="PTHR43094">
    <property type="entry name" value="AMINOTRANSFERASE"/>
    <property type="match status" value="1"/>
</dbReference>
<evidence type="ECO:0000256" key="5">
    <source>
        <dbReference type="ARBA" id="ARBA00022898"/>
    </source>
</evidence>
<accession>A0A2Z4RJX6</accession>
<dbReference type="Proteomes" id="UP000250299">
    <property type="component" value="Chromosome"/>
</dbReference>
<organism evidence="7 8">
    <name type="scientific">Pseudomonas putida</name>
    <name type="common">Arthrobacter siderocapsulatus</name>
    <dbReference type="NCBI Taxonomy" id="303"/>
    <lineage>
        <taxon>Bacteria</taxon>
        <taxon>Pseudomonadati</taxon>
        <taxon>Pseudomonadota</taxon>
        <taxon>Gammaproteobacteria</taxon>
        <taxon>Pseudomonadales</taxon>
        <taxon>Pseudomonadaceae</taxon>
        <taxon>Pseudomonas</taxon>
    </lineage>
</organism>
<gene>
    <name evidence="7" type="ORF">DKY63_10570</name>
</gene>
<dbReference type="FunFam" id="3.40.640.10:FF:000014">
    <property type="entry name" value="Adenosylmethionine-8-amino-7-oxononanoate aminotransferase, probable"/>
    <property type="match status" value="1"/>
</dbReference>
<keyword evidence="4 7" id="KW-0808">Transferase</keyword>
<dbReference type="InterPro" id="IPR015424">
    <property type="entry name" value="PyrdxlP-dep_Trfase"/>
</dbReference>
<evidence type="ECO:0000256" key="4">
    <source>
        <dbReference type="ARBA" id="ARBA00022679"/>
    </source>
</evidence>
<evidence type="ECO:0000256" key="3">
    <source>
        <dbReference type="ARBA" id="ARBA00022576"/>
    </source>
</evidence>
<dbReference type="Pfam" id="PF00202">
    <property type="entry name" value="Aminotran_3"/>
    <property type="match status" value="1"/>
</dbReference>
<evidence type="ECO:0000256" key="2">
    <source>
        <dbReference type="ARBA" id="ARBA00008954"/>
    </source>
</evidence>
<dbReference type="GO" id="GO:0008483">
    <property type="term" value="F:transaminase activity"/>
    <property type="evidence" value="ECO:0007669"/>
    <property type="project" value="UniProtKB-KW"/>
</dbReference>
<dbReference type="InterPro" id="IPR005814">
    <property type="entry name" value="Aminotrans_3"/>
</dbReference>
<keyword evidence="5 6" id="KW-0663">Pyridoxal phosphate</keyword>
<dbReference type="GO" id="GO:0030170">
    <property type="term" value="F:pyridoxal phosphate binding"/>
    <property type="evidence" value="ECO:0007669"/>
    <property type="project" value="InterPro"/>
</dbReference>
<comment type="cofactor">
    <cofactor evidence="1">
        <name>pyridoxal 5'-phosphate</name>
        <dbReference type="ChEBI" id="CHEBI:597326"/>
    </cofactor>
</comment>
<evidence type="ECO:0000313" key="8">
    <source>
        <dbReference type="Proteomes" id="UP000250299"/>
    </source>
</evidence>
<dbReference type="EMBL" id="CP029693">
    <property type="protein sequence ID" value="AWY40314.1"/>
    <property type="molecule type" value="Genomic_DNA"/>
</dbReference>
<reference evidence="7 8" key="1">
    <citation type="submission" date="2018-05" db="EMBL/GenBank/DDBJ databases">
        <title>Whole genome sequence of Pseudomonas putida JBC17.</title>
        <authorList>
            <person name="Lee Y.H."/>
            <person name="David K."/>
        </authorList>
    </citation>
    <scope>NUCLEOTIDE SEQUENCE [LARGE SCALE GENOMIC DNA]</scope>
    <source>
        <strain evidence="7 8">JBC17</strain>
    </source>
</reference>
<dbReference type="AlphaFoldDB" id="A0A2Z4RJX6"/>
<proteinExistence type="inferred from homology"/>
<dbReference type="PANTHER" id="PTHR43094:SF1">
    <property type="entry name" value="AMINOTRANSFERASE CLASS-III"/>
    <property type="match status" value="1"/>
</dbReference>
<comment type="similarity">
    <text evidence="2 6">Belongs to the class-III pyridoxal-phosphate-dependent aminotransferase family.</text>
</comment>
<keyword evidence="3 7" id="KW-0032">Aminotransferase</keyword>
<evidence type="ECO:0000256" key="1">
    <source>
        <dbReference type="ARBA" id="ARBA00001933"/>
    </source>
</evidence>
<dbReference type="GO" id="GO:0005829">
    <property type="term" value="C:cytosol"/>
    <property type="evidence" value="ECO:0007669"/>
    <property type="project" value="TreeGrafter"/>
</dbReference>
<sequence>MATPIKATPIKKVFSQAEEAALVKADKAHHMHGYHMFDEHAEQGSLNIVAGDGAYIYDTQGNRFLDAVGGMWCTNIGLGREEMAEAIADQVRQLAYSNPFSDMSNNVAIQLCEKLASLAPGDLDHVFLTTGGSTAVDTAYRLIQYYQNCRGKTEKKHVIARFNAYHGSTTLTMSIGNKAADRVPEFDYANPLIHHVYNPNPYRAPEGMDEAQFLEFLVKEFEDKILSIGADKVAGFFAEPVMGSGGVIIPPKGYLKRMWEVCQRYDILFVADEVVTSFGRLGKFFASKDVFDVQPDIITTAKGLTSAYLPLGACIFSDRIWKVIAEPGTGRCFTHGFTYSGHPVCCTAALKNIEIIERENLLAHVEDVGGYLEQRLATLRDLPLVGDVRCLKLMACVEFVADKRTKALFADEINIGEKIHSRAQAKGLLVRPIMHLNVMSPPLILTYAQVDEIVEILRECILEVAAELSASGQYAGQ</sequence>
<dbReference type="Gene3D" id="3.40.640.10">
    <property type="entry name" value="Type I PLP-dependent aspartate aminotransferase-like (Major domain)"/>
    <property type="match status" value="1"/>
</dbReference>
<dbReference type="InterPro" id="IPR015422">
    <property type="entry name" value="PyrdxlP-dep_Trfase_small"/>
</dbReference>
<dbReference type="CDD" id="cd00610">
    <property type="entry name" value="OAT_like"/>
    <property type="match status" value="1"/>
</dbReference>
<dbReference type="RefSeq" id="WP_110964039.1">
    <property type="nucleotide sequence ID" value="NZ_CP029693.1"/>
</dbReference>
<evidence type="ECO:0000313" key="7">
    <source>
        <dbReference type="EMBL" id="AWY40314.1"/>
    </source>
</evidence>
<dbReference type="InterPro" id="IPR015421">
    <property type="entry name" value="PyrdxlP-dep_Trfase_major"/>
</dbReference>
<dbReference type="SUPFAM" id="SSF53383">
    <property type="entry name" value="PLP-dependent transferases"/>
    <property type="match status" value="1"/>
</dbReference>
<protein>
    <submittedName>
        <fullName evidence="7">Aminotransferase</fullName>
    </submittedName>
</protein>
<name>A0A2Z4RJX6_PSEPU</name>
<evidence type="ECO:0000256" key="6">
    <source>
        <dbReference type="RuleBase" id="RU003560"/>
    </source>
</evidence>
<dbReference type="Gene3D" id="3.90.1150.10">
    <property type="entry name" value="Aspartate Aminotransferase, domain 1"/>
    <property type="match status" value="1"/>
</dbReference>
<dbReference type="OrthoDB" id="9801052at2"/>